<evidence type="ECO:0000313" key="2">
    <source>
        <dbReference type="EMBL" id="VEA73393.1"/>
    </source>
</evidence>
<sequence>MTQIEFQRAAGISAGLAARWYPHLITTFTEFGIQSAAEQAMFIAQVGHESGGFKATVESFNYKVDALMRTFGPFSRSKRLSHQQCTALGRTIQQPAQQEAIANLVYGGRMGNRAAGDGWKYRGRGLIQITGLNNYRACGAALKLDLVAAPELLEDDLNAIRSAGWFWNANNCGRFSDDVERCTLVVNGGRNGLAERRELYERAMRALA</sequence>
<evidence type="ECO:0000313" key="3">
    <source>
        <dbReference type="Proteomes" id="UP000271603"/>
    </source>
</evidence>
<dbReference type="Gene3D" id="1.10.530.10">
    <property type="match status" value="1"/>
</dbReference>
<dbReference type="InterPro" id="IPR023346">
    <property type="entry name" value="Lysozyme-like_dom_sf"/>
</dbReference>
<protein>
    <submittedName>
        <fullName evidence="2">Predicted chitinase</fullName>
    </submittedName>
</protein>
<dbReference type="PANTHER" id="PTHR34408">
    <property type="entry name" value="FAMILY PROTEIN, PUTATIVE-RELATED"/>
    <property type="match status" value="1"/>
</dbReference>
<dbReference type="AlphaFoldDB" id="A0A3S4FVN5"/>
<dbReference type="GO" id="GO:0004568">
    <property type="term" value="F:chitinase activity"/>
    <property type="evidence" value="ECO:0007669"/>
    <property type="project" value="InterPro"/>
</dbReference>
<dbReference type="InterPro" id="IPR000726">
    <property type="entry name" value="Glyco_hydro_19_cat"/>
</dbReference>
<reference evidence="2 3" key="1">
    <citation type="submission" date="2018-12" db="EMBL/GenBank/DDBJ databases">
        <authorList>
            <consortium name="Pathogen Informatics"/>
        </authorList>
    </citation>
    <scope>NUCLEOTIDE SEQUENCE [LARGE SCALE GENOMIC DNA]</scope>
    <source>
        <strain evidence="2 3">NCTC9419</strain>
    </source>
</reference>
<dbReference type="GO" id="GO:0006032">
    <property type="term" value="P:chitin catabolic process"/>
    <property type="evidence" value="ECO:0007669"/>
    <property type="project" value="InterPro"/>
</dbReference>
<dbReference type="InterPro" id="IPR052354">
    <property type="entry name" value="Cell_Wall_Dynamics_Protein"/>
</dbReference>
<accession>A0A3S4FVN5</accession>
<gene>
    <name evidence="2" type="ORF">NCTC9419_05022</name>
</gene>
<feature type="domain" description="Glycoside hydrolase family 19 catalytic" evidence="1">
    <location>
        <begin position="114"/>
        <end position="171"/>
    </location>
</feature>
<dbReference type="Pfam" id="PF00182">
    <property type="entry name" value="Glyco_hydro_19"/>
    <property type="match status" value="1"/>
</dbReference>
<dbReference type="EMBL" id="LR134155">
    <property type="protein sequence ID" value="VEA73393.1"/>
    <property type="molecule type" value="Genomic_DNA"/>
</dbReference>
<proteinExistence type="predicted"/>
<dbReference type="Proteomes" id="UP000271603">
    <property type="component" value="Chromosome"/>
</dbReference>
<dbReference type="GO" id="GO:0016998">
    <property type="term" value="P:cell wall macromolecule catabolic process"/>
    <property type="evidence" value="ECO:0007669"/>
    <property type="project" value="InterPro"/>
</dbReference>
<name>A0A3S4FVN5_SERRU</name>
<evidence type="ECO:0000259" key="1">
    <source>
        <dbReference type="Pfam" id="PF00182"/>
    </source>
</evidence>
<dbReference type="SUPFAM" id="SSF53955">
    <property type="entry name" value="Lysozyme-like"/>
    <property type="match status" value="1"/>
</dbReference>
<dbReference type="PANTHER" id="PTHR34408:SF1">
    <property type="entry name" value="GLYCOSYL HYDROLASE FAMILY 19 DOMAIN-CONTAINING PROTEIN HI_1415"/>
    <property type="match status" value="1"/>
</dbReference>
<organism evidence="2 3">
    <name type="scientific">Serratia rubidaea</name>
    <name type="common">Serratia marinorubra</name>
    <dbReference type="NCBI Taxonomy" id="61652"/>
    <lineage>
        <taxon>Bacteria</taxon>
        <taxon>Pseudomonadati</taxon>
        <taxon>Pseudomonadota</taxon>
        <taxon>Gammaproteobacteria</taxon>
        <taxon>Enterobacterales</taxon>
        <taxon>Yersiniaceae</taxon>
        <taxon>Serratia</taxon>
    </lineage>
</organism>